<feature type="signal peptide" evidence="2">
    <location>
        <begin position="1"/>
        <end position="22"/>
    </location>
</feature>
<proteinExistence type="predicted"/>
<feature type="compositionally biased region" description="Low complexity" evidence="1">
    <location>
        <begin position="82"/>
        <end position="91"/>
    </location>
</feature>
<organism evidence="3 4">
    <name type="scientific">Caballeronia glathei</name>
    <dbReference type="NCBI Taxonomy" id="60547"/>
    <lineage>
        <taxon>Bacteria</taxon>
        <taxon>Pseudomonadati</taxon>
        <taxon>Pseudomonadota</taxon>
        <taxon>Betaproteobacteria</taxon>
        <taxon>Burkholderiales</taxon>
        <taxon>Burkholderiaceae</taxon>
        <taxon>Caballeronia</taxon>
    </lineage>
</organism>
<keyword evidence="4" id="KW-1185">Reference proteome</keyword>
<feature type="chain" id="PRO_5007372237" description="Purine nucleoside phosphorylase" evidence="2">
    <location>
        <begin position="23"/>
        <end position="106"/>
    </location>
</feature>
<evidence type="ECO:0008006" key="5">
    <source>
        <dbReference type="Google" id="ProtNLM"/>
    </source>
</evidence>
<evidence type="ECO:0000313" key="3">
    <source>
        <dbReference type="EMBL" id="KDR41990.1"/>
    </source>
</evidence>
<accession>A0A069PN01</accession>
<name>A0A069PN01_9BURK</name>
<protein>
    <recommendedName>
        <fullName evidence="5">Purine nucleoside phosphorylase</fullName>
    </recommendedName>
</protein>
<reference evidence="3 4" key="1">
    <citation type="submission" date="2014-03" db="EMBL/GenBank/DDBJ databases">
        <title>Draft Genome Sequences of Four Burkholderia Strains.</title>
        <authorList>
            <person name="Liu X.Y."/>
            <person name="Li C.X."/>
            <person name="Xu J.H."/>
        </authorList>
    </citation>
    <scope>NUCLEOTIDE SEQUENCE [LARGE SCALE GENOMIC DNA]</scope>
    <source>
        <strain evidence="3 4">DSM 50014</strain>
    </source>
</reference>
<comment type="caution">
    <text evidence="3">The sequence shown here is derived from an EMBL/GenBank/DDBJ whole genome shotgun (WGS) entry which is preliminary data.</text>
</comment>
<gene>
    <name evidence="3" type="ORF">BG61_13830</name>
</gene>
<evidence type="ECO:0000256" key="1">
    <source>
        <dbReference type="SAM" id="MobiDB-lite"/>
    </source>
</evidence>
<keyword evidence="2" id="KW-0732">Signal</keyword>
<dbReference type="InterPro" id="IPR025421">
    <property type="entry name" value="DUF4148"/>
</dbReference>
<dbReference type="Proteomes" id="UP000027466">
    <property type="component" value="Unassembled WGS sequence"/>
</dbReference>
<evidence type="ECO:0000313" key="4">
    <source>
        <dbReference type="Proteomes" id="UP000027466"/>
    </source>
</evidence>
<dbReference type="AlphaFoldDB" id="A0A069PN01"/>
<dbReference type="EMBL" id="JFHC01000021">
    <property type="protein sequence ID" value="KDR41990.1"/>
    <property type="molecule type" value="Genomic_DNA"/>
</dbReference>
<sequence length="106" mass="11207">MKSLVKAVAITAVVALPVLSFAQSNEPVTRAEVRQDLMQVESAGYNPAADDRTTYPEKAQAAEQQLHPQSGQMQQGYGGSNSGSSAAGMGARPMPRDGTKPIYFGH</sequence>
<dbReference type="RefSeq" id="WP_035938936.1">
    <property type="nucleotide sequence ID" value="NZ_CADFFX010000024.1"/>
</dbReference>
<dbReference type="Pfam" id="PF13663">
    <property type="entry name" value="DUF4148"/>
    <property type="match status" value="1"/>
</dbReference>
<feature type="region of interest" description="Disordered" evidence="1">
    <location>
        <begin position="42"/>
        <end position="106"/>
    </location>
</feature>
<evidence type="ECO:0000256" key="2">
    <source>
        <dbReference type="SAM" id="SignalP"/>
    </source>
</evidence>